<evidence type="ECO:0000313" key="1">
    <source>
        <dbReference type="EMBL" id="SNR88825.1"/>
    </source>
</evidence>
<gene>
    <name evidence="1" type="ORF">SAMN06265376_10451</name>
</gene>
<name>A0A238ZZK7_9FLAO</name>
<accession>A0A238ZZK7</accession>
<reference evidence="1 2" key="1">
    <citation type="submission" date="2017-06" db="EMBL/GenBank/DDBJ databases">
        <authorList>
            <person name="Kim H.J."/>
            <person name="Triplett B.A."/>
        </authorList>
    </citation>
    <scope>NUCLEOTIDE SEQUENCE [LARGE SCALE GENOMIC DNA]</scope>
    <source>
        <strain evidence="1 2">DSM 25597</strain>
    </source>
</reference>
<dbReference type="Proteomes" id="UP000198379">
    <property type="component" value="Unassembled WGS sequence"/>
</dbReference>
<dbReference type="AlphaFoldDB" id="A0A238ZZK7"/>
<evidence type="ECO:0000313" key="2">
    <source>
        <dbReference type="Proteomes" id="UP000198379"/>
    </source>
</evidence>
<dbReference type="RefSeq" id="WP_262486177.1">
    <property type="nucleotide sequence ID" value="NZ_BMEP01000007.1"/>
</dbReference>
<keyword evidence="2" id="KW-1185">Reference proteome</keyword>
<sequence length="44" mass="5320">MEFTVIKNQTCLKVVHKNSSQNNQLDTLQVVYKRQEKPVYYLYQ</sequence>
<proteinExistence type="predicted"/>
<organism evidence="1 2">
    <name type="scientific">Dokdonia pacifica</name>
    <dbReference type="NCBI Taxonomy" id="1627892"/>
    <lineage>
        <taxon>Bacteria</taxon>
        <taxon>Pseudomonadati</taxon>
        <taxon>Bacteroidota</taxon>
        <taxon>Flavobacteriia</taxon>
        <taxon>Flavobacteriales</taxon>
        <taxon>Flavobacteriaceae</taxon>
        <taxon>Dokdonia</taxon>
    </lineage>
</organism>
<dbReference type="EMBL" id="FZNY01000004">
    <property type="protein sequence ID" value="SNR88825.1"/>
    <property type="molecule type" value="Genomic_DNA"/>
</dbReference>
<protein>
    <submittedName>
        <fullName evidence="1">Uncharacterized protein</fullName>
    </submittedName>
</protein>